<dbReference type="RefSeq" id="XP_031566324.1">
    <property type="nucleotide sequence ID" value="XM_031710464.1"/>
</dbReference>
<comment type="similarity">
    <text evidence="8">Belongs to the G-protein coupled receptor 1 family.</text>
</comment>
<feature type="transmembrane region" description="Helical" evidence="9">
    <location>
        <begin position="188"/>
        <end position="214"/>
    </location>
</feature>
<dbReference type="PANTHER" id="PTHR45695">
    <property type="entry name" value="LEUCOKININ RECEPTOR-RELATED"/>
    <property type="match status" value="1"/>
</dbReference>
<keyword evidence="6 8" id="KW-0675">Receptor</keyword>
<evidence type="ECO:0000256" key="2">
    <source>
        <dbReference type="ARBA" id="ARBA00022692"/>
    </source>
</evidence>
<dbReference type="PANTHER" id="PTHR45695:SF9">
    <property type="entry name" value="LEUCOKININ RECEPTOR"/>
    <property type="match status" value="1"/>
</dbReference>
<accession>A0A6P8IHY2</accession>
<name>A0A6P8IHY2_ACTTE</name>
<dbReference type="OrthoDB" id="10053194at2759"/>
<feature type="domain" description="G-protein coupled receptors family 1 profile" evidence="10">
    <location>
        <begin position="48"/>
        <end position="327"/>
    </location>
</feature>
<evidence type="ECO:0000256" key="9">
    <source>
        <dbReference type="SAM" id="Phobius"/>
    </source>
</evidence>
<evidence type="ECO:0000256" key="1">
    <source>
        <dbReference type="ARBA" id="ARBA00004141"/>
    </source>
</evidence>
<dbReference type="AlphaFoldDB" id="A0A6P8IHY2"/>
<dbReference type="SUPFAM" id="SSF81321">
    <property type="entry name" value="Family A G protein-coupled receptor-like"/>
    <property type="match status" value="1"/>
</dbReference>
<organism evidence="11 12">
    <name type="scientific">Actinia tenebrosa</name>
    <name type="common">Australian red waratah sea anemone</name>
    <dbReference type="NCBI Taxonomy" id="6105"/>
    <lineage>
        <taxon>Eukaryota</taxon>
        <taxon>Metazoa</taxon>
        <taxon>Cnidaria</taxon>
        <taxon>Anthozoa</taxon>
        <taxon>Hexacorallia</taxon>
        <taxon>Actiniaria</taxon>
        <taxon>Actiniidae</taxon>
        <taxon>Actinia</taxon>
    </lineage>
</organism>
<comment type="subcellular location">
    <subcellularLocation>
        <location evidence="1">Membrane</location>
        <topology evidence="1">Multi-pass membrane protein</topology>
    </subcellularLocation>
</comment>
<feature type="transmembrane region" description="Helical" evidence="9">
    <location>
        <begin position="35"/>
        <end position="56"/>
    </location>
</feature>
<keyword evidence="11" id="KW-1185">Reference proteome</keyword>
<keyword evidence="5 9" id="KW-0472">Membrane</keyword>
<keyword evidence="2 8" id="KW-0812">Transmembrane</keyword>
<dbReference type="Pfam" id="PF00001">
    <property type="entry name" value="7tm_1"/>
    <property type="match status" value="1"/>
</dbReference>
<dbReference type="PROSITE" id="PS50262">
    <property type="entry name" value="G_PROTEIN_RECEP_F1_2"/>
    <property type="match status" value="1"/>
</dbReference>
<evidence type="ECO:0000256" key="8">
    <source>
        <dbReference type="RuleBase" id="RU000688"/>
    </source>
</evidence>
<dbReference type="Gene3D" id="1.20.1070.10">
    <property type="entry name" value="Rhodopsin 7-helix transmembrane proteins"/>
    <property type="match status" value="1"/>
</dbReference>
<proteinExistence type="inferred from homology"/>
<feature type="transmembrane region" description="Helical" evidence="9">
    <location>
        <begin position="149"/>
        <end position="168"/>
    </location>
</feature>
<dbReference type="SMART" id="SM01381">
    <property type="entry name" value="7TM_GPCR_Srsx"/>
    <property type="match status" value="1"/>
</dbReference>
<evidence type="ECO:0000259" key="10">
    <source>
        <dbReference type="PROSITE" id="PS50262"/>
    </source>
</evidence>
<evidence type="ECO:0000256" key="6">
    <source>
        <dbReference type="ARBA" id="ARBA00023170"/>
    </source>
</evidence>
<dbReference type="KEGG" id="aten:116301412"/>
<evidence type="ECO:0000256" key="3">
    <source>
        <dbReference type="ARBA" id="ARBA00022989"/>
    </source>
</evidence>
<dbReference type="GO" id="GO:0005886">
    <property type="term" value="C:plasma membrane"/>
    <property type="evidence" value="ECO:0007669"/>
    <property type="project" value="TreeGrafter"/>
</dbReference>
<dbReference type="InterPro" id="IPR017452">
    <property type="entry name" value="GPCR_Rhodpsn_7TM"/>
</dbReference>
<evidence type="ECO:0000256" key="5">
    <source>
        <dbReference type="ARBA" id="ARBA00023136"/>
    </source>
</evidence>
<feature type="transmembrane region" description="Helical" evidence="9">
    <location>
        <begin position="305"/>
        <end position="330"/>
    </location>
</feature>
<gene>
    <name evidence="12" type="primary">LOC116301412</name>
</gene>
<feature type="transmembrane region" description="Helical" evidence="9">
    <location>
        <begin position="107"/>
        <end position="128"/>
    </location>
</feature>
<dbReference type="PRINTS" id="PR00237">
    <property type="entry name" value="GPCRRHODOPSN"/>
</dbReference>
<evidence type="ECO:0000256" key="4">
    <source>
        <dbReference type="ARBA" id="ARBA00023040"/>
    </source>
</evidence>
<reference evidence="12" key="1">
    <citation type="submission" date="2025-08" db="UniProtKB">
        <authorList>
            <consortium name="RefSeq"/>
        </authorList>
    </citation>
    <scope>IDENTIFICATION</scope>
    <source>
        <tissue evidence="12">Tentacle</tissue>
    </source>
</reference>
<evidence type="ECO:0000313" key="11">
    <source>
        <dbReference type="Proteomes" id="UP000515163"/>
    </source>
</evidence>
<evidence type="ECO:0000313" key="12">
    <source>
        <dbReference type="RefSeq" id="XP_031566324.1"/>
    </source>
</evidence>
<dbReference type="GO" id="GO:0004930">
    <property type="term" value="F:G protein-coupled receptor activity"/>
    <property type="evidence" value="ECO:0007669"/>
    <property type="project" value="UniProtKB-KW"/>
</dbReference>
<dbReference type="GeneID" id="116301412"/>
<sequence>MAELKNQSDQNDSSLSNFTQESFGEESLEFKYSKVTFYFLILFCATFGNSMVIYVICTSKRMKSSSHLLILNLAICDLFTPLVSIPFDFALEENDYVWMYGYVMCKILSPAATFSSTASSLTLAAISLDRYRLLMHPFKKKLSSNQIKGIIIGVYIFSALAVSPYTYGLKLENNLCQEQWSGKHYRQIYTLALFLFQYAIPLIFMTIMYTLAIINLHSTSGKVKHCSIMNSSRPCDTSGEPTAPKRLTKIKMSLKRKLSTADENPNVRAMKMFMAVVTVFAIFMFPNQVLWIWADFGDGASQTYFSQIAIICWLFTYTNSVVNPIIFAIFSKDFRVGFKGVFRLIFCWNSKSLPERCLSCEGQTKTDSSTNEMLNEKKTMYDISTCHSYTHEKDTSSILTKNSSHDNVSVFDKTANLKENLSLESKFFNKPAPIKKVELPPSYSDLTEHINSTHVLTKDLLDLENLKENGLLSELEVVQCNDEPLDNQSIGSKMDDSVIPVLHPNVVAILEYLPETDC</sequence>
<feature type="transmembrane region" description="Helical" evidence="9">
    <location>
        <begin position="68"/>
        <end position="87"/>
    </location>
</feature>
<evidence type="ECO:0000256" key="7">
    <source>
        <dbReference type="ARBA" id="ARBA00023224"/>
    </source>
</evidence>
<dbReference type="FunCoup" id="A0A6P8IHY2">
    <property type="interactions" value="659"/>
</dbReference>
<keyword evidence="3 9" id="KW-1133">Transmembrane helix</keyword>
<keyword evidence="4 8" id="KW-0297">G-protein coupled receptor</keyword>
<protein>
    <submittedName>
        <fullName evidence="12">Galanin receptor type 1-like</fullName>
    </submittedName>
</protein>
<dbReference type="Proteomes" id="UP000515163">
    <property type="component" value="Unplaced"/>
</dbReference>
<feature type="transmembrane region" description="Helical" evidence="9">
    <location>
        <begin position="272"/>
        <end position="293"/>
    </location>
</feature>
<dbReference type="PROSITE" id="PS00237">
    <property type="entry name" value="G_PROTEIN_RECEP_F1_1"/>
    <property type="match status" value="1"/>
</dbReference>
<dbReference type="InParanoid" id="A0A6P8IHY2"/>
<keyword evidence="7 8" id="KW-0807">Transducer</keyword>
<dbReference type="CDD" id="cd00637">
    <property type="entry name" value="7tm_classA_rhodopsin-like"/>
    <property type="match status" value="1"/>
</dbReference>
<dbReference type="InterPro" id="IPR000276">
    <property type="entry name" value="GPCR_Rhodpsn"/>
</dbReference>